<gene>
    <name evidence="1" type="ORF">Bca52824_088689</name>
</gene>
<evidence type="ECO:0000313" key="2">
    <source>
        <dbReference type="Proteomes" id="UP000886595"/>
    </source>
</evidence>
<keyword evidence="2" id="KW-1185">Reference proteome</keyword>
<dbReference type="AlphaFoldDB" id="A0A8X7TPT8"/>
<dbReference type="EMBL" id="JAAMPC010000017">
    <property type="protein sequence ID" value="KAG2249061.1"/>
    <property type="molecule type" value="Genomic_DNA"/>
</dbReference>
<evidence type="ECO:0000313" key="1">
    <source>
        <dbReference type="EMBL" id="KAG2249061.1"/>
    </source>
</evidence>
<protein>
    <submittedName>
        <fullName evidence="1">Uncharacterized protein</fullName>
    </submittedName>
</protein>
<name>A0A8X7TPT8_BRACI</name>
<comment type="caution">
    <text evidence="1">The sequence shown here is derived from an EMBL/GenBank/DDBJ whole genome shotgun (WGS) entry which is preliminary data.</text>
</comment>
<reference evidence="1 2" key="1">
    <citation type="submission" date="2020-02" db="EMBL/GenBank/DDBJ databases">
        <authorList>
            <person name="Ma Q."/>
            <person name="Huang Y."/>
            <person name="Song X."/>
            <person name="Pei D."/>
        </authorList>
    </citation>
    <scope>NUCLEOTIDE SEQUENCE [LARGE SCALE GENOMIC DNA]</scope>
    <source>
        <strain evidence="1">Sxm20200214</strain>
        <tissue evidence="1">Leaf</tissue>
    </source>
</reference>
<dbReference type="Proteomes" id="UP000886595">
    <property type="component" value="Unassembled WGS sequence"/>
</dbReference>
<organism evidence="1 2">
    <name type="scientific">Brassica carinata</name>
    <name type="common">Ethiopian mustard</name>
    <name type="synonym">Abyssinian cabbage</name>
    <dbReference type="NCBI Taxonomy" id="52824"/>
    <lineage>
        <taxon>Eukaryota</taxon>
        <taxon>Viridiplantae</taxon>
        <taxon>Streptophyta</taxon>
        <taxon>Embryophyta</taxon>
        <taxon>Tracheophyta</taxon>
        <taxon>Spermatophyta</taxon>
        <taxon>Magnoliopsida</taxon>
        <taxon>eudicotyledons</taxon>
        <taxon>Gunneridae</taxon>
        <taxon>Pentapetalae</taxon>
        <taxon>rosids</taxon>
        <taxon>malvids</taxon>
        <taxon>Brassicales</taxon>
        <taxon>Brassicaceae</taxon>
        <taxon>Brassiceae</taxon>
        <taxon>Brassica</taxon>
    </lineage>
</organism>
<accession>A0A8X7TPT8</accession>
<sequence>MTSLLYRLVSGSGLACIYGFVLHSRGATDPTVVRPSLEAARGGVDRGFDGGVGFSGLASRSCFPFQISLCWSWCSRFGVKVSPLLRLVVIRGSMEVVIRLAWWFSRSVAASWRLGPRKQTQVSSGEFFGGESRTAVCSRRLWLVDVFLGDPSSFGSLYLVFVSDLLGCSHSLVLWRFRDFLRRRVASEIKPDFGVECAAGFGQLSSSMVVLVPSFIQMSRA</sequence>
<proteinExistence type="predicted"/>